<protein>
    <recommendedName>
        <fullName evidence="5">UDENN domain-containing protein</fullName>
    </recommendedName>
</protein>
<feature type="domain" description="UDENN" evidence="5">
    <location>
        <begin position="1"/>
        <end position="354"/>
    </location>
</feature>
<dbReference type="AlphaFoldDB" id="V4C0I8"/>
<dbReference type="CTD" id="20251069"/>
<evidence type="ECO:0000313" key="7">
    <source>
        <dbReference type="Proteomes" id="UP000030746"/>
    </source>
</evidence>
<dbReference type="GO" id="GO:2000641">
    <property type="term" value="P:regulation of early endosome to late endosome transport"/>
    <property type="evidence" value="ECO:0007669"/>
    <property type="project" value="TreeGrafter"/>
</dbReference>
<dbReference type="GeneID" id="20251069"/>
<dbReference type="PANTHER" id="PTHR28544:SF1">
    <property type="entry name" value="DENN DOMAIN-CONTAINING PROTEIN 10-RELATED"/>
    <property type="match status" value="1"/>
</dbReference>
<comment type="subcellular location">
    <subcellularLocation>
        <location evidence="1">Late endosome</location>
    </subcellularLocation>
</comment>
<gene>
    <name evidence="6" type="ORF">LOTGIDRAFT_239462</name>
</gene>
<dbReference type="GO" id="GO:0005085">
    <property type="term" value="F:guanyl-nucleotide exchange factor activity"/>
    <property type="evidence" value="ECO:0007669"/>
    <property type="project" value="UniProtKB-KW"/>
</dbReference>
<dbReference type="RefSeq" id="XP_009054367.1">
    <property type="nucleotide sequence ID" value="XM_009056119.1"/>
</dbReference>
<evidence type="ECO:0000259" key="5">
    <source>
        <dbReference type="PROSITE" id="PS50211"/>
    </source>
</evidence>
<sequence>MASFCDLLSTGLIEKDESGDVLWTWSYPSVSSQQRDFFIHKSGLEKDSTHQVQFIYSRWQHSWFYILSTALDDVDTPLDKVNVVSLVLVTKDFNPERYETLCKLFSQLYIQTGNPAKILENYLSVMTRGVCVNGENGKFSLKEFDTKQAYGKSQVRTVIETFGVETILIYTALMLKKRIVVYGPAHSLIDLLAFTRALPSLVWHRQNWEILYPFLELRDEEINFIKSSSHYIAGFVEASVEGRNDLYDVFVNMSSGQITVAPQAKEALAMGKLHKDIAMVMVKSTEDDNNTNQDIIKEIANKTKELLNNLKSLCIEDEEHKSYITLESLRERKMPPATENFLFSLAACEGMVKL</sequence>
<dbReference type="HOGENOM" id="CLU_050301_0_0_1"/>
<organism evidence="6 7">
    <name type="scientific">Lottia gigantea</name>
    <name type="common">Giant owl limpet</name>
    <dbReference type="NCBI Taxonomy" id="225164"/>
    <lineage>
        <taxon>Eukaryota</taxon>
        <taxon>Metazoa</taxon>
        <taxon>Spiralia</taxon>
        <taxon>Lophotrochozoa</taxon>
        <taxon>Mollusca</taxon>
        <taxon>Gastropoda</taxon>
        <taxon>Patellogastropoda</taxon>
        <taxon>Lottioidea</taxon>
        <taxon>Lottiidae</taxon>
        <taxon>Lottia</taxon>
    </lineage>
</organism>
<dbReference type="InterPro" id="IPR042431">
    <property type="entry name" value="FAM45"/>
</dbReference>
<evidence type="ECO:0000256" key="2">
    <source>
        <dbReference type="ARBA" id="ARBA00008641"/>
    </source>
</evidence>
<dbReference type="KEGG" id="lgi:LOTGIDRAFT_239462"/>
<dbReference type="GO" id="GO:0031267">
    <property type="term" value="F:small GTPase binding"/>
    <property type="evidence" value="ECO:0007669"/>
    <property type="project" value="TreeGrafter"/>
</dbReference>
<dbReference type="GO" id="GO:0005770">
    <property type="term" value="C:late endosome"/>
    <property type="evidence" value="ECO:0007669"/>
    <property type="project" value="UniProtKB-SubCell"/>
</dbReference>
<keyword evidence="3" id="KW-0344">Guanine-nucleotide releasing factor</keyword>
<dbReference type="STRING" id="225164.V4C0I8"/>
<accession>V4C0I8</accession>
<name>V4C0I8_LOTGI</name>
<dbReference type="OMA" id="HKDIAMF"/>
<dbReference type="Pfam" id="PF08616">
    <property type="entry name" value="SPA"/>
    <property type="match status" value="1"/>
</dbReference>
<dbReference type="PANTHER" id="PTHR28544">
    <property type="entry name" value="PROTEIN FAM45A-RELATED"/>
    <property type="match status" value="1"/>
</dbReference>
<evidence type="ECO:0000256" key="3">
    <source>
        <dbReference type="ARBA" id="ARBA00022658"/>
    </source>
</evidence>
<evidence type="ECO:0000256" key="4">
    <source>
        <dbReference type="ARBA" id="ARBA00022753"/>
    </source>
</evidence>
<reference evidence="6 7" key="1">
    <citation type="journal article" date="2013" name="Nature">
        <title>Insights into bilaterian evolution from three spiralian genomes.</title>
        <authorList>
            <person name="Simakov O."/>
            <person name="Marletaz F."/>
            <person name="Cho S.J."/>
            <person name="Edsinger-Gonzales E."/>
            <person name="Havlak P."/>
            <person name="Hellsten U."/>
            <person name="Kuo D.H."/>
            <person name="Larsson T."/>
            <person name="Lv J."/>
            <person name="Arendt D."/>
            <person name="Savage R."/>
            <person name="Osoegawa K."/>
            <person name="de Jong P."/>
            <person name="Grimwood J."/>
            <person name="Chapman J.A."/>
            <person name="Shapiro H."/>
            <person name="Aerts A."/>
            <person name="Otillar R.P."/>
            <person name="Terry A.Y."/>
            <person name="Boore J.L."/>
            <person name="Grigoriev I.V."/>
            <person name="Lindberg D.R."/>
            <person name="Seaver E.C."/>
            <person name="Weisblat D.A."/>
            <person name="Putnam N.H."/>
            <person name="Rokhsar D.S."/>
        </authorList>
    </citation>
    <scope>NUCLEOTIDE SEQUENCE [LARGE SCALE GENOMIC DNA]</scope>
</reference>
<dbReference type="InterPro" id="IPR037516">
    <property type="entry name" value="Tripartite_DENN"/>
</dbReference>
<evidence type="ECO:0000313" key="6">
    <source>
        <dbReference type="EMBL" id="ESO94949.1"/>
    </source>
</evidence>
<keyword evidence="4" id="KW-0967">Endosome</keyword>
<dbReference type="OrthoDB" id="66409at2759"/>
<keyword evidence="7" id="KW-1185">Reference proteome</keyword>
<dbReference type="GO" id="GO:0015031">
    <property type="term" value="P:protein transport"/>
    <property type="evidence" value="ECO:0007669"/>
    <property type="project" value="TreeGrafter"/>
</dbReference>
<dbReference type="PROSITE" id="PS50211">
    <property type="entry name" value="DENN"/>
    <property type="match status" value="1"/>
</dbReference>
<dbReference type="Proteomes" id="UP000030746">
    <property type="component" value="Unassembled WGS sequence"/>
</dbReference>
<dbReference type="EMBL" id="KB201702">
    <property type="protein sequence ID" value="ESO94949.1"/>
    <property type="molecule type" value="Genomic_DNA"/>
</dbReference>
<proteinExistence type="inferred from homology"/>
<evidence type="ECO:0000256" key="1">
    <source>
        <dbReference type="ARBA" id="ARBA00004603"/>
    </source>
</evidence>
<comment type="similarity">
    <text evidence="2">Belongs to the DENND10 family.</text>
</comment>